<keyword evidence="7 8" id="KW-0807">Transducer</keyword>
<dbReference type="GO" id="GO:0030424">
    <property type="term" value="C:axon"/>
    <property type="evidence" value="ECO:0007669"/>
    <property type="project" value="TreeGrafter"/>
</dbReference>
<dbReference type="GO" id="GO:0030425">
    <property type="term" value="C:dendrite"/>
    <property type="evidence" value="ECO:0007669"/>
    <property type="project" value="TreeGrafter"/>
</dbReference>
<evidence type="ECO:0000256" key="1">
    <source>
        <dbReference type="ARBA" id="ARBA00004651"/>
    </source>
</evidence>
<keyword evidence="3 8" id="KW-0812">Transmembrane</keyword>
<reference evidence="9" key="1">
    <citation type="submission" date="2019-07" db="EMBL/GenBank/DDBJ databases">
        <title>Identification and Expression Pattern of Chemosensory Genes from the Transcriptome of the Propsilocerus akamusi.</title>
        <authorList>
            <person name="Yan C."/>
            <person name="Pan L."/>
        </authorList>
    </citation>
    <scope>NUCLEOTIDE SEQUENCE</scope>
</reference>
<dbReference type="GO" id="GO:0004984">
    <property type="term" value="F:olfactory receptor activity"/>
    <property type="evidence" value="ECO:0007669"/>
    <property type="project" value="TreeGrafter"/>
</dbReference>
<evidence type="ECO:0000256" key="3">
    <source>
        <dbReference type="ARBA" id="ARBA00022692"/>
    </source>
</evidence>
<evidence type="ECO:0000256" key="8">
    <source>
        <dbReference type="RuleBase" id="RU363108"/>
    </source>
</evidence>
<comment type="caution">
    <text evidence="8">Lacks conserved residue(s) required for the propagation of feature annotation.</text>
</comment>
<comment type="function">
    <text evidence="8">Gustatory receptor which mediates acceptance or avoidance behavior, depending on its substrates.</text>
</comment>
<dbReference type="PANTHER" id="PTHR21143:SF121">
    <property type="entry name" value="GUSTATORY AND ODORANT RECEPTOR 21A"/>
    <property type="match status" value="1"/>
</dbReference>
<proteinExistence type="evidence at transcript level"/>
<dbReference type="GO" id="GO:0005886">
    <property type="term" value="C:plasma membrane"/>
    <property type="evidence" value="ECO:0007669"/>
    <property type="project" value="UniProtKB-SubCell"/>
</dbReference>
<evidence type="ECO:0000256" key="2">
    <source>
        <dbReference type="ARBA" id="ARBA00022475"/>
    </source>
</evidence>
<feature type="transmembrane region" description="Helical" evidence="8">
    <location>
        <begin position="310"/>
        <end position="329"/>
    </location>
</feature>
<dbReference type="AlphaFoldDB" id="A0A7D0TEA2"/>
<evidence type="ECO:0000313" key="9">
    <source>
        <dbReference type="EMBL" id="QGW50642.1"/>
    </source>
</evidence>
<feature type="transmembrane region" description="Helical" evidence="8">
    <location>
        <begin position="206"/>
        <end position="228"/>
    </location>
</feature>
<dbReference type="InterPro" id="IPR013604">
    <property type="entry name" value="7TM_chemorcpt"/>
</dbReference>
<comment type="subcellular location">
    <subcellularLocation>
        <location evidence="1 8">Cell membrane</location>
        <topology evidence="1 8">Multi-pass membrane protein</topology>
    </subcellularLocation>
</comment>
<feature type="transmembrane region" description="Helical" evidence="8">
    <location>
        <begin position="240"/>
        <end position="264"/>
    </location>
</feature>
<dbReference type="GO" id="GO:0050909">
    <property type="term" value="P:sensory perception of taste"/>
    <property type="evidence" value="ECO:0007669"/>
    <property type="project" value="InterPro"/>
</dbReference>
<dbReference type="GO" id="GO:0043025">
    <property type="term" value="C:neuronal cell body"/>
    <property type="evidence" value="ECO:0007669"/>
    <property type="project" value="TreeGrafter"/>
</dbReference>
<evidence type="ECO:0000256" key="5">
    <source>
        <dbReference type="ARBA" id="ARBA00023136"/>
    </source>
</evidence>
<protein>
    <recommendedName>
        <fullName evidence="8">Gustatory receptor</fullName>
    </recommendedName>
</protein>
<keyword evidence="4 8" id="KW-1133">Transmembrane helix</keyword>
<evidence type="ECO:0000256" key="7">
    <source>
        <dbReference type="ARBA" id="ARBA00023224"/>
    </source>
</evidence>
<sequence length="464" mass="54038">MRINREVILEFGEDNNKILNPHQRKLLEDTRRVKEKMEQLSRETNGFISPSHLYMRKQEEEMDAEMQDKYDSFYRTTKSLLQLFQIMGIMPIMRSPSGTTNERTTFSWMSRAFIWAYFIYAIETIIVSFVARERVVKFMSNDDKRFDEIIYNIIFMSILAPHFLLPFASWRNGSEVAKFKNMWTNYQTKYFKCTGNPIAFPMLTRLTFGLCFFSWINSIAIVMSQFYLQSDFPLYNTFAYFHILAMLNCFCSLWFVNCTAFGVASHSLSTEVQNTLKNYKPAQKLAEYRHLWIDLSNMMQQLGKAYSNMYGIYCLVIFFTTIVSTYGALSEIIDHGITLKDLGLVIIVVYCMTLLFIICNEAHHASRRVGLYFQELLLDVNLTSVDIATQKEIEMFLIAIEKNPPTMNLNGYANINRQLISSNLSFMVSYLVILMQFKLTLLRQSAKKAAIAALQTNSEETVYP</sequence>
<feature type="transmembrane region" description="Helical" evidence="8">
    <location>
        <begin position="341"/>
        <end position="358"/>
    </location>
</feature>
<evidence type="ECO:0000256" key="6">
    <source>
        <dbReference type="ARBA" id="ARBA00023170"/>
    </source>
</evidence>
<feature type="transmembrane region" description="Helical" evidence="8">
    <location>
        <begin position="150"/>
        <end position="170"/>
    </location>
</feature>
<dbReference type="PANTHER" id="PTHR21143">
    <property type="entry name" value="INVERTEBRATE GUSTATORY RECEPTOR"/>
    <property type="match status" value="1"/>
</dbReference>
<keyword evidence="5 8" id="KW-0472">Membrane</keyword>
<dbReference type="GO" id="GO:0007165">
    <property type="term" value="P:signal transduction"/>
    <property type="evidence" value="ECO:0007669"/>
    <property type="project" value="UniProtKB-KW"/>
</dbReference>
<dbReference type="EMBL" id="MN132969">
    <property type="protein sequence ID" value="QGW50642.1"/>
    <property type="molecule type" value="mRNA"/>
</dbReference>
<feature type="transmembrane region" description="Helical" evidence="8">
    <location>
        <begin position="112"/>
        <end position="130"/>
    </location>
</feature>
<organism evidence="9">
    <name type="scientific">Propsilocerus akamusi</name>
    <dbReference type="NCBI Taxonomy" id="903466"/>
    <lineage>
        <taxon>Eukaryota</taxon>
        <taxon>Metazoa</taxon>
        <taxon>Ecdysozoa</taxon>
        <taxon>Arthropoda</taxon>
        <taxon>Hexapoda</taxon>
        <taxon>Insecta</taxon>
        <taxon>Pterygota</taxon>
        <taxon>Neoptera</taxon>
        <taxon>Endopterygota</taxon>
        <taxon>Diptera</taxon>
        <taxon>Nematocera</taxon>
        <taxon>Chironomoidea</taxon>
        <taxon>Chironomidae</taxon>
        <taxon>Propsilocerus</taxon>
    </lineage>
</organism>
<dbReference type="Pfam" id="PF08395">
    <property type="entry name" value="7tm_7"/>
    <property type="match status" value="1"/>
</dbReference>
<name>A0A7D0TEA2_9DIPT</name>
<keyword evidence="6 8" id="KW-0675">Receptor</keyword>
<evidence type="ECO:0000256" key="4">
    <source>
        <dbReference type="ARBA" id="ARBA00022989"/>
    </source>
</evidence>
<comment type="similarity">
    <text evidence="8">Belongs to the insect chemoreceptor superfamily. Gustatory receptor (GR) family.</text>
</comment>
<keyword evidence="2 8" id="KW-1003">Cell membrane</keyword>
<accession>A0A7D0TEA2</accession>